<dbReference type="RefSeq" id="XP_001314718.1">
    <property type="nucleotide sequence ID" value="XM_001314684.1"/>
</dbReference>
<dbReference type="VEuPathDB" id="TrichDB:TVAGG3_0730300"/>
<reference evidence="1" key="2">
    <citation type="journal article" date="2007" name="Science">
        <title>Draft genome sequence of the sexually transmitted pathogen Trichomonas vaginalis.</title>
        <authorList>
            <person name="Carlton J.M."/>
            <person name="Hirt R.P."/>
            <person name="Silva J.C."/>
            <person name="Delcher A.L."/>
            <person name="Schatz M."/>
            <person name="Zhao Q."/>
            <person name="Wortman J.R."/>
            <person name="Bidwell S.L."/>
            <person name="Alsmark U.C.M."/>
            <person name="Besteiro S."/>
            <person name="Sicheritz-Ponten T."/>
            <person name="Noel C.J."/>
            <person name="Dacks J.B."/>
            <person name="Foster P.G."/>
            <person name="Simillion C."/>
            <person name="Van de Peer Y."/>
            <person name="Miranda-Saavedra D."/>
            <person name="Barton G.J."/>
            <person name="Westrop G.D."/>
            <person name="Mueller S."/>
            <person name="Dessi D."/>
            <person name="Fiori P.L."/>
            <person name="Ren Q."/>
            <person name="Paulsen I."/>
            <person name="Zhang H."/>
            <person name="Bastida-Corcuera F.D."/>
            <person name="Simoes-Barbosa A."/>
            <person name="Brown M.T."/>
            <person name="Hayes R.D."/>
            <person name="Mukherjee M."/>
            <person name="Okumura C.Y."/>
            <person name="Schneider R."/>
            <person name="Smith A.J."/>
            <person name="Vanacova S."/>
            <person name="Villalvazo M."/>
            <person name="Haas B.J."/>
            <person name="Pertea M."/>
            <person name="Feldblyum T.V."/>
            <person name="Utterback T.R."/>
            <person name="Shu C.L."/>
            <person name="Osoegawa K."/>
            <person name="de Jong P.J."/>
            <person name="Hrdy I."/>
            <person name="Horvathova L."/>
            <person name="Zubacova Z."/>
            <person name="Dolezal P."/>
            <person name="Malik S.B."/>
            <person name="Logsdon J.M. Jr."/>
            <person name="Henze K."/>
            <person name="Gupta A."/>
            <person name="Wang C.C."/>
            <person name="Dunne R.L."/>
            <person name="Upcroft J.A."/>
            <person name="Upcroft P."/>
            <person name="White O."/>
            <person name="Salzberg S.L."/>
            <person name="Tang P."/>
            <person name="Chiu C.-H."/>
            <person name="Lee Y.-S."/>
            <person name="Embley T.M."/>
            <person name="Coombs G.H."/>
            <person name="Mottram J.C."/>
            <person name="Tachezy J."/>
            <person name="Fraser-Liggett C.M."/>
            <person name="Johnson P.J."/>
        </authorList>
    </citation>
    <scope>NUCLEOTIDE SEQUENCE [LARGE SCALE GENOMIC DNA]</scope>
    <source>
        <strain evidence="1">G3</strain>
    </source>
</reference>
<evidence type="ECO:0000313" key="2">
    <source>
        <dbReference type="Proteomes" id="UP000001542"/>
    </source>
</evidence>
<name>A2EY11_TRIV3</name>
<dbReference type="KEGG" id="tva:4760319"/>
<dbReference type="EMBL" id="DS113535">
    <property type="protein sequence ID" value="EAY02479.1"/>
    <property type="molecule type" value="Genomic_DNA"/>
</dbReference>
<protein>
    <submittedName>
        <fullName evidence="1">Uncharacterized protein</fullName>
    </submittedName>
</protein>
<organism evidence="1 2">
    <name type="scientific">Trichomonas vaginalis (strain ATCC PRA-98 / G3)</name>
    <dbReference type="NCBI Taxonomy" id="412133"/>
    <lineage>
        <taxon>Eukaryota</taxon>
        <taxon>Metamonada</taxon>
        <taxon>Parabasalia</taxon>
        <taxon>Trichomonadida</taxon>
        <taxon>Trichomonadidae</taxon>
        <taxon>Trichomonas</taxon>
    </lineage>
</organism>
<accession>A2EY11</accession>
<dbReference type="AlphaFoldDB" id="A2EY11"/>
<evidence type="ECO:0000313" key="1">
    <source>
        <dbReference type="EMBL" id="EAY02479.1"/>
    </source>
</evidence>
<keyword evidence="2" id="KW-1185">Reference proteome</keyword>
<dbReference type="Proteomes" id="UP000001542">
    <property type="component" value="Unassembled WGS sequence"/>
</dbReference>
<reference evidence="1" key="1">
    <citation type="submission" date="2006-10" db="EMBL/GenBank/DDBJ databases">
        <authorList>
            <person name="Amadeo P."/>
            <person name="Zhao Q."/>
            <person name="Wortman J."/>
            <person name="Fraser-Liggett C."/>
            <person name="Carlton J."/>
        </authorList>
    </citation>
    <scope>NUCLEOTIDE SEQUENCE</scope>
    <source>
        <strain evidence="1">G3</strain>
    </source>
</reference>
<proteinExistence type="predicted"/>
<dbReference type="InParanoid" id="A2EY11"/>
<sequence length="154" mass="18745">MSECQNLTRHYDILLHMCKDYIDAFNSLYTIKSNTEEEIDKVYEKIKKNLLENKLFSPEEIIIQIQFACDYRIGYLRAYWEIFKKIYHEYGIKHDYDINPKFAFLLYKEYDFILDTGLLYEFNKMKYKKFTVDVFQENSINFAIMKDDVAKLIE</sequence>
<gene>
    <name evidence="1" type="ORF">TVAG_055680</name>
</gene>